<gene>
    <name evidence="2" type="ORF">MKY91_08635</name>
</gene>
<feature type="chain" id="PRO_5047182125" evidence="1">
    <location>
        <begin position="25"/>
        <end position="191"/>
    </location>
</feature>
<accession>A0ABU9VH28</accession>
<name>A0ABU9VH28_9BACI</name>
<dbReference type="RefSeq" id="WP_343130162.1">
    <property type="nucleotide sequence ID" value="NZ_JBCITK010000001.1"/>
</dbReference>
<protein>
    <submittedName>
        <fullName evidence="2">Uncharacterized protein</fullName>
    </submittedName>
</protein>
<keyword evidence="3" id="KW-1185">Reference proteome</keyword>
<organism evidence="2 3">
    <name type="scientific">Alkalicoccobacillus gibsonii</name>
    <dbReference type="NCBI Taxonomy" id="79881"/>
    <lineage>
        <taxon>Bacteria</taxon>
        <taxon>Bacillati</taxon>
        <taxon>Bacillota</taxon>
        <taxon>Bacilli</taxon>
        <taxon>Bacillales</taxon>
        <taxon>Bacillaceae</taxon>
        <taxon>Alkalicoccobacillus</taxon>
    </lineage>
</organism>
<feature type="signal peptide" evidence="1">
    <location>
        <begin position="1"/>
        <end position="24"/>
    </location>
</feature>
<comment type="caution">
    <text evidence="2">The sequence shown here is derived from an EMBL/GenBank/DDBJ whole genome shotgun (WGS) entry which is preliminary data.</text>
</comment>
<dbReference type="Proteomes" id="UP001418796">
    <property type="component" value="Unassembled WGS sequence"/>
</dbReference>
<dbReference type="PROSITE" id="PS51257">
    <property type="entry name" value="PROKAR_LIPOPROTEIN"/>
    <property type="match status" value="1"/>
</dbReference>
<keyword evidence="1" id="KW-0732">Signal</keyword>
<evidence type="ECO:0000256" key="1">
    <source>
        <dbReference type="SAM" id="SignalP"/>
    </source>
</evidence>
<reference evidence="2 3" key="1">
    <citation type="submission" date="2024-03" db="EMBL/GenBank/DDBJ databases">
        <title>Bacilli Hybrid Assemblies.</title>
        <authorList>
            <person name="Kovac J."/>
        </authorList>
    </citation>
    <scope>NUCLEOTIDE SEQUENCE [LARGE SCALE GENOMIC DNA]</scope>
    <source>
        <strain evidence="2 3">FSL R7-0666</strain>
    </source>
</reference>
<sequence>MKRKLVLGWSLLLLAFTACQPATAEVEQNEIKPKQLTENEYTLLEAITDYGVWIDLGRLDQSKQVKIGMDYYIDGERVEEGFEMTPDPNHPIQSVLIALNINGENNDQLDGIVQVNDEEGMVRTNFNRSLPVFEHMGHASLELYGEGAVVQEEKTYVGSFQIGEDITPVELEDIESMHSPGHLLAFYIKYE</sequence>
<evidence type="ECO:0000313" key="2">
    <source>
        <dbReference type="EMBL" id="MEN0643208.1"/>
    </source>
</evidence>
<evidence type="ECO:0000313" key="3">
    <source>
        <dbReference type="Proteomes" id="UP001418796"/>
    </source>
</evidence>
<proteinExistence type="predicted"/>
<dbReference type="EMBL" id="JBCITK010000001">
    <property type="protein sequence ID" value="MEN0643208.1"/>
    <property type="molecule type" value="Genomic_DNA"/>
</dbReference>